<organism evidence="2">
    <name type="scientific">Anguilla anguilla</name>
    <name type="common">European freshwater eel</name>
    <name type="synonym">Muraena anguilla</name>
    <dbReference type="NCBI Taxonomy" id="7936"/>
    <lineage>
        <taxon>Eukaryota</taxon>
        <taxon>Metazoa</taxon>
        <taxon>Chordata</taxon>
        <taxon>Craniata</taxon>
        <taxon>Vertebrata</taxon>
        <taxon>Euteleostomi</taxon>
        <taxon>Actinopterygii</taxon>
        <taxon>Neopterygii</taxon>
        <taxon>Teleostei</taxon>
        <taxon>Anguilliformes</taxon>
        <taxon>Anguillidae</taxon>
        <taxon>Anguilla</taxon>
    </lineage>
</organism>
<feature type="region of interest" description="Disordered" evidence="1">
    <location>
        <begin position="35"/>
        <end position="74"/>
    </location>
</feature>
<reference evidence="2" key="2">
    <citation type="journal article" date="2015" name="Fish Shellfish Immunol.">
        <title>Early steps in the European eel (Anguilla anguilla)-Vibrio vulnificus interaction in the gills: Role of the RtxA13 toxin.</title>
        <authorList>
            <person name="Callol A."/>
            <person name="Pajuelo D."/>
            <person name="Ebbesson L."/>
            <person name="Teles M."/>
            <person name="MacKenzie S."/>
            <person name="Amaro C."/>
        </authorList>
    </citation>
    <scope>NUCLEOTIDE SEQUENCE</scope>
</reference>
<evidence type="ECO:0000313" key="2">
    <source>
        <dbReference type="EMBL" id="JAI00905.1"/>
    </source>
</evidence>
<protein>
    <submittedName>
        <fullName evidence="2">Uncharacterized protein</fullName>
    </submittedName>
</protein>
<name>A0A0E9XE48_ANGAN</name>
<reference evidence="2" key="1">
    <citation type="submission" date="2014-11" db="EMBL/GenBank/DDBJ databases">
        <authorList>
            <person name="Amaro Gonzalez C."/>
        </authorList>
    </citation>
    <scope>NUCLEOTIDE SEQUENCE</scope>
</reference>
<sequence>MSTSIRNSFTLSGLVNTEHMRQNQKYKYIKKNYSKHKVHHLHSQRTSSPVHSNHLAPPALKSATHPKDIYGAAR</sequence>
<accession>A0A0E9XE48</accession>
<evidence type="ECO:0000256" key="1">
    <source>
        <dbReference type="SAM" id="MobiDB-lite"/>
    </source>
</evidence>
<proteinExistence type="predicted"/>
<dbReference type="AlphaFoldDB" id="A0A0E9XE48"/>
<dbReference type="EMBL" id="GBXM01007673">
    <property type="protein sequence ID" value="JAI00905.1"/>
    <property type="molecule type" value="Transcribed_RNA"/>
</dbReference>